<dbReference type="EMBL" id="JAMYWD010000003">
    <property type="protein sequence ID" value="KAJ4975402.1"/>
    <property type="molecule type" value="Genomic_DNA"/>
</dbReference>
<keyword evidence="5" id="KW-0539">Nucleus</keyword>
<dbReference type="Gene3D" id="3.10.20.90">
    <property type="entry name" value="Phosphatidylinositol 3-kinase Catalytic Subunit, Chain A, domain 1"/>
    <property type="match status" value="1"/>
</dbReference>
<keyword evidence="9" id="KW-1185">Reference proteome</keyword>
<feature type="compositionally biased region" description="Basic and acidic residues" evidence="6">
    <location>
        <begin position="617"/>
        <end position="628"/>
    </location>
</feature>
<dbReference type="Pfam" id="PF13696">
    <property type="entry name" value="zf-CCHC_2"/>
    <property type="match status" value="1"/>
</dbReference>
<feature type="compositionally biased region" description="Basic and acidic residues" evidence="6">
    <location>
        <begin position="546"/>
        <end position="556"/>
    </location>
</feature>
<evidence type="ECO:0000256" key="3">
    <source>
        <dbReference type="ARBA" id="ARBA00022771"/>
    </source>
</evidence>
<comment type="caution">
    <text evidence="8">The sequence shown here is derived from an EMBL/GenBank/DDBJ whole genome shotgun (WGS) entry which is preliminary data.</text>
</comment>
<dbReference type="InterPro" id="IPR014891">
    <property type="entry name" value="DWNN_domain"/>
</dbReference>
<feature type="compositionally biased region" description="Polar residues" evidence="6">
    <location>
        <begin position="604"/>
        <end position="616"/>
    </location>
</feature>
<sequence length="676" mass="75441">MADVVYYKFKSSRDYSSIPILGNFISVRKLQSKIFESKRLGRGTALILINAQTDEEYLDESMLIPKCTSIIVRRIPTGPRMSIVVEQNRQKSIDDKVKSLQANSSFDAAEPSVIKSPEELELDDFGDDVYAIPKVLPIMSSSPVPLDAPSLSATDEDSKIKALICTPALDWQRQIQKCFYSNRGSGRGAGGGMIGGLGYGQAGLQQMTPPQGYVCHRCNVPGHFIQYCPTNGDPNYDFRKVKPTARLVSVLNEATLEKEIEGLPSTKSVTSLPPELHCLMCKEVMIDAVLTSKCCFTSFCDRCIRNHIISNSMCHCGATNVLADDLLPNLTLRETIKTITENVDGMKIKGTDSACNEQSKVSSSTITLASNKDKISLSDKGGTSIIKETTNEEKDVNNAPQPSLEEWTTKSVIPNKDHVQKKLAFHELDMDKQWRTSQDPLAGHFMMPLCSSTYNPQGANLPLGMHEHMAYYSGVMPHGGYSYGYFNDPVGGPMPQHSFVGQWDLLSHQRALAQKSSSMERSMHEVEAMKLDKRLYQYQKQYHHRNEAAADRKWKGSELSSSTIPGQDISKKRELPCREGGNPNKRKKLLCSTNPTNCKYGYRETTSTHSSLSSVRNSEDCKLGEKETSGSGGQREYRNTLDHDWSDDDDDDDRNFKRKPSWYRSSLTFPERGIPV</sequence>
<feature type="region of interest" description="Disordered" evidence="6">
    <location>
        <begin position="546"/>
        <end position="590"/>
    </location>
</feature>
<dbReference type="InterPro" id="IPR013083">
    <property type="entry name" value="Znf_RING/FYVE/PHD"/>
</dbReference>
<evidence type="ECO:0000313" key="9">
    <source>
        <dbReference type="Proteomes" id="UP001141806"/>
    </source>
</evidence>
<evidence type="ECO:0000256" key="4">
    <source>
        <dbReference type="ARBA" id="ARBA00022833"/>
    </source>
</evidence>
<dbReference type="AlphaFoldDB" id="A0A9Q0QXI2"/>
<feature type="compositionally biased region" description="Basic and acidic residues" evidence="6">
    <location>
        <begin position="635"/>
        <end position="644"/>
    </location>
</feature>
<evidence type="ECO:0000313" key="8">
    <source>
        <dbReference type="EMBL" id="KAJ4975402.1"/>
    </source>
</evidence>
<dbReference type="GO" id="GO:0016567">
    <property type="term" value="P:protein ubiquitination"/>
    <property type="evidence" value="ECO:0007669"/>
    <property type="project" value="InterPro"/>
</dbReference>
<dbReference type="OrthoDB" id="106784at2759"/>
<name>A0A9Q0QXI2_9MAGN</name>
<dbReference type="PANTHER" id="PTHR15439:SF0">
    <property type="entry name" value="CELL DIVISION CYCLE AND APOPTOSIS REGULATOR PROTEIN 1-RELATED"/>
    <property type="match status" value="1"/>
</dbReference>
<evidence type="ECO:0000259" key="7">
    <source>
        <dbReference type="PROSITE" id="PS51282"/>
    </source>
</evidence>
<dbReference type="Pfam" id="PF08783">
    <property type="entry name" value="DWNN"/>
    <property type="match status" value="1"/>
</dbReference>
<dbReference type="GO" id="GO:0061630">
    <property type="term" value="F:ubiquitin protein ligase activity"/>
    <property type="evidence" value="ECO:0007669"/>
    <property type="project" value="InterPro"/>
</dbReference>
<accession>A0A9Q0QXI2</accession>
<comment type="subcellular location">
    <subcellularLocation>
        <location evidence="1">Nucleus</location>
    </subcellularLocation>
</comment>
<reference evidence="8" key="1">
    <citation type="journal article" date="2023" name="Plant J.">
        <title>The genome of the king protea, Protea cynaroides.</title>
        <authorList>
            <person name="Chang J."/>
            <person name="Duong T.A."/>
            <person name="Schoeman C."/>
            <person name="Ma X."/>
            <person name="Roodt D."/>
            <person name="Barker N."/>
            <person name="Li Z."/>
            <person name="Van de Peer Y."/>
            <person name="Mizrachi E."/>
        </authorList>
    </citation>
    <scope>NUCLEOTIDE SEQUENCE</scope>
    <source>
        <tissue evidence="8">Young leaves</tissue>
    </source>
</reference>
<dbReference type="GO" id="GO:0008270">
    <property type="term" value="F:zinc ion binding"/>
    <property type="evidence" value="ECO:0007669"/>
    <property type="project" value="UniProtKB-KW"/>
</dbReference>
<dbReference type="SMART" id="SM01180">
    <property type="entry name" value="DWNN"/>
    <property type="match status" value="1"/>
</dbReference>
<dbReference type="Gene3D" id="4.10.60.10">
    <property type="entry name" value="Zinc finger, CCHC-type"/>
    <property type="match status" value="1"/>
</dbReference>
<evidence type="ECO:0000256" key="5">
    <source>
        <dbReference type="ARBA" id="ARBA00023242"/>
    </source>
</evidence>
<feature type="domain" description="DWNN" evidence="7">
    <location>
        <begin position="5"/>
        <end position="76"/>
    </location>
</feature>
<gene>
    <name evidence="8" type="ORF">NE237_000508</name>
</gene>
<dbReference type="GO" id="GO:0006511">
    <property type="term" value="P:ubiquitin-dependent protein catabolic process"/>
    <property type="evidence" value="ECO:0007669"/>
    <property type="project" value="TreeGrafter"/>
</dbReference>
<dbReference type="InterPro" id="IPR033489">
    <property type="entry name" value="RBBP6"/>
</dbReference>
<evidence type="ECO:0000256" key="2">
    <source>
        <dbReference type="ARBA" id="ARBA00022723"/>
    </source>
</evidence>
<dbReference type="SUPFAM" id="SSF57850">
    <property type="entry name" value="RING/U-box"/>
    <property type="match status" value="1"/>
</dbReference>
<evidence type="ECO:0000256" key="6">
    <source>
        <dbReference type="SAM" id="MobiDB-lite"/>
    </source>
</evidence>
<dbReference type="PANTHER" id="PTHR15439">
    <property type="entry name" value="RETINOBLASTOMA-BINDING PROTEIN 6"/>
    <property type="match status" value="1"/>
</dbReference>
<feature type="region of interest" description="Disordered" evidence="6">
    <location>
        <begin position="603"/>
        <end position="676"/>
    </location>
</feature>
<keyword evidence="3" id="KW-0863">Zinc-finger</keyword>
<dbReference type="GO" id="GO:0006397">
    <property type="term" value="P:mRNA processing"/>
    <property type="evidence" value="ECO:0007669"/>
    <property type="project" value="InterPro"/>
</dbReference>
<proteinExistence type="predicted"/>
<dbReference type="CDD" id="cd16620">
    <property type="entry name" value="vRING-HC-C4C4_RBBP6"/>
    <property type="match status" value="1"/>
</dbReference>
<protein>
    <recommendedName>
        <fullName evidence="7">DWNN domain-containing protein</fullName>
    </recommendedName>
</protein>
<dbReference type="PROSITE" id="PS51282">
    <property type="entry name" value="DWNN"/>
    <property type="match status" value="1"/>
</dbReference>
<keyword evidence="4" id="KW-0862">Zinc</keyword>
<organism evidence="8 9">
    <name type="scientific">Protea cynaroides</name>
    <dbReference type="NCBI Taxonomy" id="273540"/>
    <lineage>
        <taxon>Eukaryota</taxon>
        <taxon>Viridiplantae</taxon>
        <taxon>Streptophyta</taxon>
        <taxon>Embryophyta</taxon>
        <taxon>Tracheophyta</taxon>
        <taxon>Spermatophyta</taxon>
        <taxon>Magnoliopsida</taxon>
        <taxon>Proteales</taxon>
        <taxon>Proteaceae</taxon>
        <taxon>Protea</taxon>
    </lineage>
</organism>
<dbReference type="InterPro" id="IPR025829">
    <property type="entry name" value="Zn_knuckle_CX2CX3GHX4C"/>
</dbReference>
<dbReference type="GO" id="GO:0005634">
    <property type="term" value="C:nucleus"/>
    <property type="evidence" value="ECO:0007669"/>
    <property type="project" value="UniProtKB-SubCell"/>
</dbReference>
<dbReference type="Proteomes" id="UP001141806">
    <property type="component" value="Unassembled WGS sequence"/>
</dbReference>
<keyword evidence="2" id="KW-0479">Metal-binding</keyword>
<dbReference type="Gene3D" id="3.30.40.10">
    <property type="entry name" value="Zinc/RING finger domain, C3HC4 (zinc finger)"/>
    <property type="match status" value="1"/>
</dbReference>
<evidence type="ECO:0000256" key="1">
    <source>
        <dbReference type="ARBA" id="ARBA00004123"/>
    </source>
</evidence>